<dbReference type="SUPFAM" id="SSF141523">
    <property type="entry name" value="L,D-transpeptidase catalytic domain-like"/>
    <property type="match status" value="1"/>
</dbReference>
<dbReference type="GO" id="GO:0008360">
    <property type="term" value="P:regulation of cell shape"/>
    <property type="evidence" value="ECO:0007669"/>
    <property type="project" value="UniProtKB-UniRule"/>
</dbReference>
<dbReference type="eggNOG" id="COG1376">
    <property type="taxonomic scope" value="Bacteria"/>
</dbReference>
<sequence>MKKIVQLLVVLLAVVGLSACGNNSASDKKPTNQTTEKKAKAQPVAINWRKPSEDKPYPKITAESGRYLHVSIAKQRVFILSPQKKVLYTMNASTGKDDSTPRGVYEIQPEHGDFFFNQESGEGAKYWTSFKDHGIYLFHTVPTDDKGNYIPSEAEKLGKEANSHGCVRLSIPDAKWINHHVPVGTKVVIS</sequence>
<keyword evidence="8" id="KW-0732">Signal</keyword>
<feature type="chain" id="PRO_5010521383" evidence="8">
    <location>
        <begin position="26"/>
        <end position="190"/>
    </location>
</feature>
<name>A0A1S6QI18_9LACO</name>
<evidence type="ECO:0000256" key="8">
    <source>
        <dbReference type="SAM" id="SignalP"/>
    </source>
</evidence>
<dbReference type="Gene3D" id="2.40.440.10">
    <property type="entry name" value="L,D-transpeptidase catalytic domain-like"/>
    <property type="match status" value="1"/>
</dbReference>
<dbReference type="PANTHER" id="PTHR30582:SF2">
    <property type="entry name" value="L,D-TRANSPEPTIDASE YCIB-RELATED"/>
    <property type="match status" value="1"/>
</dbReference>
<dbReference type="GO" id="GO:0005576">
    <property type="term" value="C:extracellular region"/>
    <property type="evidence" value="ECO:0007669"/>
    <property type="project" value="TreeGrafter"/>
</dbReference>
<comment type="pathway">
    <text evidence="1 6">Cell wall biogenesis; peptidoglycan biosynthesis.</text>
</comment>
<dbReference type="GO" id="GO:0016740">
    <property type="term" value="F:transferase activity"/>
    <property type="evidence" value="ECO:0007669"/>
    <property type="project" value="UniProtKB-KW"/>
</dbReference>
<feature type="active site" description="Nucleophile" evidence="6">
    <location>
        <position position="166"/>
    </location>
</feature>
<dbReference type="PANTHER" id="PTHR30582">
    <property type="entry name" value="L,D-TRANSPEPTIDASE"/>
    <property type="match status" value="1"/>
</dbReference>
<dbReference type="AlphaFoldDB" id="A0A1S6QI18"/>
<keyword evidence="3 6" id="KW-0133">Cell shape</keyword>
<dbReference type="InterPro" id="IPR038063">
    <property type="entry name" value="Transpep_catalytic_dom"/>
</dbReference>
<evidence type="ECO:0000256" key="6">
    <source>
        <dbReference type="PROSITE-ProRule" id="PRU01373"/>
    </source>
</evidence>
<dbReference type="Pfam" id="PF03734">
    <property type="entry name" value="YkuD"/>
    <property type="match status" value="1"/>
</dbReference>
<dbReference type="RefSeq" id="WP_035166672.1">
    <property type="nucleotide sequence ID" value="NZ_CP018906.1"/>
</dbReference>
<keyword evidence="5 6" id="KW-0961">Cell wall biogenesis/degradation</keyword>
<dbReference type="UniPathway" id="UPA00219"/>
<evidence type="ECO:0000256" key="1">
    <source>
        <dbReference type="ARBA" id="ARBA00004752"/>
    </source>
</evidence>
<organism evidence="10 11">
    <name type="scientific">Lentilactobacillus curieae</name>
    <dbReference type="NCBI Taxonomy" id="1138822"/>
    <lineage>
        <taxon>Bacteria</taxon>
        <taxon>Bacillati</taxon>
        <taxon>Bacillota</taxon>
        <taxon>Bacilli</taxon>
        <taxon>Lactobacillales</taxon>
        <taxon>Lactobacillaceae</taxon>
        <taxon>Lentilactobacillus</taxon>
    </lineage>
</organism>
<dbReference type="CDD" id="cd16913">
    <property type="entry name" value="YkuD_like"/>
    <property type="match status" value="1"/>
</dbReference>
<dbReference type="Proteomes" id="UP000030361">
    <property type="component" value="Chromosome"/>
</dbReference>
<dbReference type="EMBL" id="CP018906">
    <property type="protein sequence ID" value="AQW21254.1"/>
    <property type="molecule type" value="Genomic_DNA"/>
</dbReference>
<dbReference type="InterPro" id="IPR005490">
    <property type="entry name" value="LD_TPept_cat_dom"/>
</dbReference>
<evidence type="ECO:0000256" key="2">
    <source>
        <dbReference type="ARBA" id="ARBA00022679"/>
    </source>
</evidence>
<feature type="domain" description="L,D-TPase catalytic" evidence="9">
    <location>
        <begin position="66"/>
        <end position="190"/>
    </location>
</feature>
<evidence type="ECO:0000259" key="9">
    <source>
        <dbReference type="PROSITE" id="PS52029"/>
    </source>
</evidence>
<dbReference type="PROSITE" id="PS52029">
    <property type="entry name" value="LD_TPASE"/>
    <property type="match status" value="1"/>
</dbReference>
<evidence type="ECO:0000313" key="11">
    <source>
        <dbReference type="Proteomes" id="UP000030361"/>
    </source>
</evidence>
<accession>A0A1S6QI18</accession>
<keyword evidence="2" id="KW-0808">Transferase</keyword>
<evidence type="ECO:0000256" key="4">
    <source>
        <dbReference type="ARBA" id="ARBA00022984"/>
    </source>
</evidence>
<feature type="region of interest" description="Disordered" evidence="7">
    <location>
        <begin position="22"/>
        <end position="43"/>
    </location>
</feature>
<dbReference type="InterPro" id="IPR050979">
    <property type="entry name" value="LD-transpeptidase"/>
</dbReference>
<dbReference type="OrthoDB" id="177750at2"/>
<feature type="active site" description="Proton donor/acceptor" evidence="6">
    <location>
        <position position="139"/>
    </location>
</feature>
<keyword evidence="11" id="KW-1185">Reference proteome</keyword>
<dbReference type="PROSITE" id="PS51257">
    <property type="entry name" value="PROKAR_LIPOPROTEIN"/>
    <property type="match status" value="1"/>
</dbReference>
<keyword evidence="4 6" id="KW-0573">Peptidoglycan synthesis</keyword>
<evidence type="ECO:0000256" key="3">
    <source>
        <dbReference type="ARBA" id="ARBA00022960"/>
    </source>
</evidence>
<feature type="signal peptide" evidence="8">
    <location>
        <begin position="1"/>
        <end position="25"/>
    </location>
</feature>
<dbReference type="GO" id="GO:0071972">
    <property type="term" value="F:peptidoglycan L,D-transpeptidase activity"/>
    <property type="evidence" value="ECO:0007669"/>
    <property type="project" value="TreeGrafter"/>
</dbReference>
<dbReference type="GO" id="GO:0071555">
    <property type="term" value="P:cell wall organization"/>
    <property type="evidence" value="ECO:0007669"/>
    <property type="project" value="UniProtKB-UniRule"/>
</dbReference>
<dbReference type="GO" id="GO:0018104">
    <property type="term" value="P:peptidoglycan-protein cross-linking"/>
    <property type="evidence" value="ECO:0007669"/>
    <property type="project" value="TreeGrafter"/>
</dbReference>
<gene>
    <name evidence="10" type="ORF">PL11_004590</name>
</gene>
<feature type="compositionally biased region" description="Basic and acidic residues" evidence="7">
    <location>
        <begin position="26"/>
        <end position="39"/>
    </location>
</feature>
<protein>
    <submittedName>
        <fullName evidence="10">L,D-transpeptidase</fullName>
    </submittedName>
</protein>
<dbReference type="KEGG" id="lcu:PL11_004590"/>
<evidence type="ECO:0000256" key="7">
    <source>
        <dbReference type="SAM" id="MobiDB-lite"/>
    </source>
</evidence>
<proteinExistence type="predicted"/>
<evidence type="ECO:0000313" key="10">
    <source>
        <dbReference type="EMBL" id="AQW21254.1"/>
    </source>
</evidence>
<reference evidence="10 11" key="1">
    <citation type="journal article" date="2015" name="Genome Announc.">
        <title>Genome Sequence of Lactobacillus curieae CCTCC M 2011381T, a Novel Producer of Gamma-aminobutyric Acid.</title>
        <authorList>
            <person name="Wang Y."/>
            <person name="Wang Y."/>
            <person name="Lang C."/>
            <person name="Wei D."/>
            <person name="Xu P."/>
            <person name="Xie J."/>
        </authorList>
    </citation>
    <scope>NUCLEOTIDE SEQUENCE [LARGE SCALE GENOMIC DNA]</scope>
    <source>
        <strain evidence="10 11">CCTCC M 2011381</strain>
    </source>
</reference>
<evidence type="ECO:0000256" key="5">
    <source>
        <dbReference type="ARBA" id="ARBA00023316"/>
    </source>
</evidence>